<dbReference type="GO" id="GO:0004794">
    <property type="term" value="F:threonine deaminase activity"/>
    <property type="evidence" value="ECO:0007669"/>
    <property type="project" value="UniProtKB-EC"/>
</dbReference>
<dbReference type="CDD" id="cd04886">
    <property type="entry name" value="ACT_ThrD-II-like"/>
    <property type="match status" value="1"/>
</dbReference>
<dbReference type="PANTHER" id="PTHR48078">
    <property type="entry name" value="THREONINE DEHYDRATASE, MITOCHONDRIAL-RELATED"/>
    <property type="match status" value="1"/>
</dbReference>
<comment type="caution">
    <text evidence="7">The sequence shown here is derived from an EMBL/GenBank/DDBJ whole genome shotgun (WGS) entry which is preliminary data.</text>
</comment>
<protein>
    <recommendedName>
        <fullName evidence="3">threonine ammonia-lyase</fullName>
        <ecNumber evidence="3">4.3.1.19</ecNumber>
    </recommendedName>
</protein>
<evidence type="ECO:0000256" key="1">
    <source>
        <dbReference type="ARBA" id="ARBA00001933"/>
    </source>
</evidence>
<keyword evidence="8" id="KW-1185">Reference proteome</keyword>
<organism evidence="7 8">
    <name type="scientific">Halomarina halobia</name>
    <dbReference type="NCBI Taxonomy" id="3033386"/>
    <lineage>
        <taxon>Archaea</taxon>
        <taxon>Methanobacteriati</taxon>
        <taxon>Methanobacteriota</taxon>
        <taxon>Stenosarchaea group</taxon>
        <taxon>Halobacteria</taxon>
        <taxon>Halobacteriales</taxon>
        <taxon>Natronomonadaceae</taxon>
        <taxon>Halomarina</taxon>
    </lineage>
</organism>
<dbReference type="Gene3D" id="3.40.50.1100">
    <property type="match status" value="2"/>
</dbReference>
<keyword evidence="5 7" id="KW-0456">Lyase</keyword>
<dbReference type="AlphaFoldDB" id="A0ABD6A8T2"/>
<sequence length="412" mass="43739">MSENPRGTVTFADVEAALERLDDETVVKRTPVERSTSLDRLTGGEIHLKMEHLQWTGSFKTRGAYNKIRQCVESDGAERFVAASAGNHAQGVALAATRLGVESTIVMPRAAPQTKVDATRGYGATVELVGRDFQEAMAHARELVADSDATFVHAYDDPAIVAGQGTLGIEMHEDLPGVDTVIVPVGGGGLVSGIATAFAELSPETRIVGVQAEGAATVADSLEKGGPVTLDSVNTIADGIATGGISELTLSLIEEHVDEVVTVTDGEIARAVLLLLERAKQVVEGAGAASVAALLSDGLDVEGETVMPLLCGGNLDMTMLQTVLVHALTDREQLLRLRVRIDDRPGKMAEISRLIADHNANIQSIRHERDAPELDVGEAYLVFRIETSGAGHARNIIRSIRSHGYEVKHINA</sequence>
<dbReference type="PROSITE" id="PS51671">
    <property type="entry name" value="ACT"/>
    <property type="match status" value="1"/>
</dbReference>
<evidence type="ECO:0000256" key="3">
    <source>
        <dbReference type="ARBA" id="ARBA00012096"/>
    </source>
</evidence>
<evidence type="ECO:0000259" key="6">
    <source>
        <dbReference type="PROSITE" id="PS51671"/>
    </source>
</evidence>
<evidence type="ECO:0000256" key="2">
    <source>
        <dbReference type="ARBA" id="ARBA00010869"/>
    </source>
</evidence>
<dbReference type="Pfam" id="PF01842">
    <property type="entry name" value="ACT"/>
    <property type="match status" value="1"/>
</dbReference>
<dbReference type="Proteomes" id="UP001596547">
    <property type="component" value="Unassembled WGS sequence"/>
</dbReference>
<dbReference type="InterPro" id="IPR005789">
    <property type="entry name" value="Thr_deHydtase_catblc"/>
</dbReference>
<dbReference type="InterPro" id="IPR002912">
    <property type="entry name" value="ACT_dom"/>
</dbReference>
<dbReference type="InterPro" id="IPR036052">
    <property type="entry name" value="TrpB-like_PALP_sf"/>
</dbReference>
<evidence type="ECO:0000256" key="5">
    <source>
        <dbReference type="ARBA" id="ARBA00023239"/>
    </source>
</evidence>
<accession>A0ABD6A8T2</accession>
<gene>
    <name evidence="7" type="primary">ilvA</name>
    <name evidence="7" type="ORF">ACFQPE_06975</name>
</gene>
<dbReference type="EMBL" id="JBHTBF010000002">
    <property type="protein sequence ID" value="MFC7316542.1"/>
    <property type="molecule type" value="Genomic_DNA"/>
</dbReference>
<dbReference type="RefSeq" id="WP_276304195.1">
    <property type="nucleotide sequence ID" value="NZ_CP119992.1"/>
</dbReference>
<dbReference type="InterPro" id="IPR050147">
    <property type="entry name" value="Ser/Thr_Dehydratase"/>
</dbReference>
<dbReference type="GeneID" id="79316819"/>
<dbReference type="FunFam" id="3.40.50.1100:FF:000007">
    <property type="entry name" value="L-threonine dehydratase catabolic TdcB"/>
    <property type="match status" value="1"/>
</dbReference>
<evidence type="ECO:0000256" key="4">
    <source>
        <dbReference type="ARBA" id="ARBA00022898"/>
    </source>
</evidence>
<proteinExistence type="inferred from homology"/>
<dbReference type="EC" id="4.3.1.19" evidence="3"/>
<evidence type="ECO:0000313" key="8">
    <source>
        <dbReference type="Proteomes" id="UP001596547"/>
    </source>
</evidence>
<dbReference type="InterPro" id="IPR044561">
    <property type="entry name" value="ACT_ThrD-II-like"/>
</dbReference>
<dbReference type="InterPro" id="IPR001926">
    <property type="entry name" value="TrpB-like_PALP"/>
</dbReference>
<comment type="cofactor">
    <cofactor evidence="1">
        <name>pyridoxal 5'-phosphate</name>
        <dbReference type="ChEBI" id="CHEBI:597326"/>
    </cofactor>
</comment>
<dbReference type="SUPFAM" id="SSF53686">
    <property type="entry name" value="Tryptophan synthase beta subunit-like PLP-dependent enzymes"/>
    <property type="match status" value="1"/>
</dbReference>
<dbReference type="NCBIfam" id="TIGR01127">
    <property type="entry name" value="ilvA_1Cterm"/>
    <property type="match status" value="1"/>
</dbReference>
<dbReference type="CDD" id="cd01562">
    <property type="entry name" value="Thr-dehyd"/>
    <property type="match status" value="1"/>
</dbReference>
<comment type="similarity">
    <text evidence="2">Belongs to the serine/threonine dehydratase family.</text>
</comment>
<name>A0ABD6A8T2_9EURY</name>
<keyword evidence="4" id="KW-0663">Pyridoxal phosphate</keyword>
<feature type="domain" description="ACT" evidence="6">
    <location>
        <begin position="336"/>
        <end position="412"/>
    </location>
</feature>
<evidence type="ECO:0000313" key="7">
    <source>
        <dbReference type="EMBL" id="MFC7316542.1"/>
    </source>
</evidence>
<dbReference type="Gene3D" id="3.30.70.260">
    <property type="match status" value="1"/>
</dbReference>
<dbReference type="PANTHER" id="PTHR48078:SF6">
    <property type="entry name" value="L-THREONINE DEHYDRATASE CATABOLIC TDCB"/>
    <property type="match status" value="1"/>
</dbReference>
<dbReference type="Pfam" id="PF00291">
    <property type="entry name" value="PALP"/>
    <property type="match status" value="1"/>
</dbReference>
<reference evidence="7 8" key="1">
    <citation type="journal article" date="2019" name="Int. J. Syst. Evol. Microbiol.">
        <title>The Global Catalogue of Microorganisms (GCM) 10K type strain sequencing project: providing services to taxonomists for standard genome sequencing and annotation.</title>
        <authorList>
            <consortium name="The Broad Institute Genomics Platform"/>
            <consortium name="The Broad Institute Genome Sequencing Center for Infectious Disease"/>
            <person name="Wu L."/>
            <person name="Ma J."/>
        </authorList>
    </citation>
    <scope>NUCLEOTIDE SEQUENCE [LARGE SCALE GENOMIC DNA]</scope>
    <source>
        <strain evidence="7 8">PSR21</strain>
    </source>
</reference>